<dbReference type="eggNOG" id="COG0665">
    <property type="taxonomic scope" value="Bacteria"/>
</dbReference>
<accession>A0A097EGD4</accession>
<dbReference type="Pfam" id="PF04820">
    <property type="entry name" value="Trp_halogenase"/>
    <property type="match status" value="1"/>
</dbReference>
<evidence type="ECO:0000313" key="2">
    <source>
        <dbReference type="Proteomes" id="UP000033200"/>
    </source>
</evidence>
<dbReference type="AlphaFoldDB" id="A0A097EGD4"/>
<reference evidence="1 2" key="1">
    <citation type="submission" date="2014-09" db="EMBL/GenBank/DDBJ databases">
        <title>Using Illumina technology Improving SMRT sequencing Genome Assembly by RASTools.</title>
        <authorList>
            <person name="Zhou Y."/>
            <person name="Ma T."/>
            <person name="Liu T."/>
        </authorList>
    </citation>
    <scope>NUCLEOTIDE SEQUENCE [LARGE SCALE GENOMIC DNA]</scope>
    <source>
        <strain evidence="1 2">ATCC 55669</strain>
    </source>
</reference>
<evidence type="ECO:0008006" key="3">
    <source>
        <dbReference type="Google" id="ProtNLM"/>
    </source>
</evidence>
<dbReference type="KEGG" id="stax:MC45_09820"/>
<keyword evidence="2" id="KW-1185">Reference proteome</keyword>
<organism evidence="1 2">
    <name type="scientific">Sphingomonas taxi</name>
    <dbReference type="NCBI Taxonomy" id="1549858"/>
    <lineage>
        <taxon>Bacteria</taxon>
        <taxon>Pseudomonadati</taxon>
        <taxon>Pseudomonadota</taxon>
        <taxon>Alphaproteobacteria</taxon>
        <taxon>Sphingomonadales</taxon>
        <taxon>Sphingomonadaceae</taxon>
        <taxon>Sphingomonas</taxon>
    </lineage>
</organism>
<dbReference type="GO" id="GO:0004497">
    <property type="term" value="F:monooxygenase activity"/>
    <property type="evidence" value="ECO:0007669"/>
    <property type="project" value="InterPro"/>
</dbReference>
<dbReference type="RefSeq" id="WP_038662446.1">
    <property type="nucleotide sequence ID" value="NZ_CP009571.1"/>
</dbReference>
<dbReference type="EMBL" id="CP009571">
    <property type="protein sequence ID" value="AIT06618.1"/>
    <property type="molecule type" value="Genomic_DNA"/>
</dbReference>
<dbReference type="Proteomes" id="UP000033200">
    <property type="component" value="Chromosome"/>
</dbReference>
<dbReference type="InterPro" id="IPR006905">
    <property type="entry name" value="Flavin_halogenase"/>
</dbReference>
<dbReference type="InterPro" id="IPR036188">
    <property type="entry name" value="FAD/NAD-bd_sf"/>
</dbReference>
<proteinExistence type="predicted"/>
<dbReference type="Gene3D" id="3.50.50.60">
    <property type="entry name" value="FAD/NAD(P)-binding domain"/>
    <property type="match status" value="1"/>
</dbReference>
<dbReference type="STRING" id="1549858.MC45_09820"/>
<evidence type="ECO:0000313" key="1">
    <source>
        <dbReference type="EMBL" id="AIT06618.1"/>
    </source>
</evidence>
<dbReference type="SUPFAM" id="SSF51905">
    <property type="entry name" value="FAD/NAD(P)-binding domain"/>
    <property type="match status" value="1"/>
</dbReference>
<dbReference type="HOGENOM" id="CLU_022247_1_0_5"/>
<sequence length="481" mass="50585">MNRRESLQSVVVVGGGLVALTAALGFARALPHATVTLVATAPDPAALADRLPAVTPQVAEAFDALGLDETAMVAAGAATHRVGERFAWGDAAFTIGEGDGVPNLAGAAVHQMWLAHGDGPYDALVPAATLAAAERFAPPASDPRSLLSRVNYTLRLDAEAATPFFAAALRAARVRAVAPQQLRVVRDGETVRALAMDDGSALTGDLFVDATGSGALLAAADTAWLDWATTLPVDRLLLAAAPPRPSPLDRYDATTDGWTARWPLAGRTLAGVAYASATTSDARAAKQMPGRSERITIRPRRQVVPFAGNVLALGDTAATLGPLGWHGYTLALAQLELALALMPARTPEPLLVAEYNRRATLRADRLHAYAAAFYLVGRRRGDFWHARRSQQPPAELATALAQFGQRGTLPPLEEEMLPQAAWQQALIGLGVRPVRADPLALSVPRASAVAALTQLRNAIAALPAGLSAYPEYLVAAQRGRR</sequence>
<gene>
    <name evidence="1" type="ORF">MC45_09820</name>
</gene>
<protein>
    <recommendedName>
        <fullName evidence="3">Tryptophan halogenase</fullName>
    </recommendedName>
</protein>
<name>A0A097EGD4_9SPHN</name>